<name>A0ACB8GYR1_PSICU</name>
<accession>A0ACB8GYR1</accession>
<reference evidence="1" key="1">
    <citation type="submission" date="2021-10" db="EMBL/GenBank/DDBJ databases">
        <title>Psilocybe cubensis genome.</title>
        <authorList>
            <person name="Mckernan K.J."/>
            <person name="Crawford S."/>
            <person name="Trippe A."/>
            <person name="Kane L.T."/>
            <person name="Mclaughlin S."/>
        </authorList>
    </citation>
    <scope>NUCLEOTIDE SEQUENCE</scope>
    <source>
        <strain evidence="1">MGC-MH-2018</strain>
    </source>
</reference>
<organism evidence="1 2">
    <name type="scientific">Psilocybe cubensis</name>
    <name type="common">Psychedelic mushroom</name>
    <name type="synonym">Stropharia cubensis</name>
    <dbReference type="NCBI Taxonomy" id="181762"/>
    <lineage>
        <taxon>Eukaryota</taxon>
        <taxon>Fungi</taxon>
        <taxon>Dikarya</taxon>
        <taxon>Basidiomycota</taxon>
        <taxon>Agaricomycotina</taxon>
        <taxon>Agaricomycetes</taxon>
        <taxon>Agaricomycetidae</taxon>
        <taxon>Agaricales</taxon>
        <taxon>Agaricineae</taxon>
        <taxon>Strophariaceae</taxon>
        <taxon>Psilocybe</taxon>
    </lineage>
</organism>
<gene>
    <name evidence="1" type="ORF">JR316_0007356</name>
</gene>
<dbReference type="EMBL" id="JAFIQS020000006">
    <property type="protein sequence ID" value="KAH9480756.1"/>
    <property type="molecule type" value="Genomic_DNA"/>
</dbReference>
<sequence>MERMLPLRYGIAFNSQLDQPHIKFAFPIIMLAASQLQATTESFFQAFALETPPVGMLSYFSHTSPAIVQHTPSNCPIPLSSRLEGNNAIRSYFDLLATHWHRSDAKIRSPLQISVEKRRVILLADVIWTWKKSGRQWIEEFSWTLDYDESYKIVSFVIQTISSPGTCVMRAVDADPVVHQSFLALTQGSVSLARRLRSLHILMHAFSLFSVDSLNSNLLRFLCFISTLKFMHGQTFIRHYGFRS</sequence>
<proteinExistence type="predicted"/>
<comment type="caution">
    <text evidence="1">The sequence shown here is derived from an EMBL/GenBank/DDBJ whole genome shotgun (WGS) entry which is preliminary data.</text>
</comment>
<dbReference type="Proteomes" id="UP000664032">
    <property type="component" value="Unassembled WGS sequence"/>
</dbReference>
<protein>
    <submittedName>
        <fullName evidence="1">Uncharacterized protein</fullName>
    </submittedName>
</protein>
<keyword evidence="2" id="KW-1185">Reference proteome</keyword>
<evidence type="ECO:0000313" key="1">
    <source>
        <dbReference type="EMBL" id="KAH9480756.1"/>
    </source>
</evidence>
<evidence type="ECO:0000313" key="2">
    <source>
        <dbReference type="Proteomes" id="UP000664032"/>
    </source>
</evidence>